<evidence type="ECO:0000256" key="1">
    <source>
        <dbReference type="SAM" id="MobiDB-lite"/>
    </source>
</evidence>
<reference evidence="2" key="1">
    <citation type="journal article" date="2021" name="Genome Biol. Evol.">
        <title>A High-Quality Reference Genome for a Parasitic Bivalve with Doubly Uniparental Inheritance (Bivalvia: Unionida).</title>
        <authorList>
            <person name="Smith C.H."/>
        </authorList>
    </citation>
    <scope>NUCLEOTIDE SEQUENCE</scope>
    <source>
        <strain evidence="2">CHS0354</strain>
    </source>
</reference>
<feature type="region of interest" description="Disordered" evidence="1">
    <location>
        <begin position="79"/>
        <end position="109"/>
    </location>
</feature>
<evidence type="ECO:0000313" key="2">
    <source>
        <dbReference type="EMBL" id="KAK3580053.1"/>
    </source>
</evidence>
<protein>
    <submittedName>
        <fullName evidence="2">Uncharacterized protein</fullName>
    </submittedName>
</protein>
<keyword evidence="3" id="KW-1185">Reference proteome</keyword>
<reference evidence="2" key="2">
    <citation type="journal article" date="2021" name="Genome Biol. Evol.">
        <title>Developing a high-quality reference genome for a parasitic bivalve with doubly uniparental inheritance (Bivalvia: Unionida).</title>
        <authorList>
            <person name="Smith C.H."/>
        </authorList>
    </citation>
    <scope>NUCLEOTIDE SEQUENCE</scope>
    <source>
        <strain evidence="2">CHS0354</strain>
        <tissue evidence="2">Mantle</tissue>
    </source>
</reference>
<proteinExistence type="predicted"/>
<dbReference type="Proteomes" id="UP001195483">
    <property type="component" value="Unassembled WGS sequence"/>
</dbReference>
<accession>A0AAE0RUZ3</accession>
<gene>
    <name evidence="2" type="ORF">CHS0354_028624</name>
</gene>
<feature type="non-terminal residue" evidence="2">
    <location>
        <position position="1"/>
    </location>
</feature>
<organism evidence="2 3">
    <name type="scientific">Potamilus streckersoni</name>
    <dbReference type="NCBI Taxonomy" id="2493646"/>
    <lineage>
        <taxon>Eukaryota</taxon>
        <taxon>Metazoa</taxon>
        <taxon>Spiralia</taxon>
        <taxon>Lophotrochozoa</taxon>
        <taxon>Mollusca</taxon>
        <taxon>Bivalvia</taxon>
        <taxon>Autobranchia</taxon>
        <taxon>Heteroconchia</taxon>
        <taxon>Palaeoheterodonta</taxon>
        <taxon>Unionida</taxon>
        <taxon>Unionoidea</taxon>
        <taxon>Unionidae</taxon>
        <taxon>Ambleminae</taxon>
        <taxon>Lampsilini</taxon>
        <taxon>Potamilus</taxon>
    </lineage>
</organism>
<reference evidence="2" key="3">
    <citation type="submission" date="2023-05" db="EMBL/GenBank/DDBJ databases">
        <authorList>
            <person name="Smith C.H."/>
        </authorList>
    </citation>
    <scope>NUCLEOTIDE SEQUENCE</scope>
    <source>
        <strain evidence="2">CHS0354</strain>
        <tissue evidence="2">Mantle</tissue>
    </source>
</reference>
<dbReference type="EMBL" id="JAEAOA010001714">
    <property type="protein sequence ID" value="KAK3580053.1"/>
    <property type="molecule type" value="Genomic_DNA"/>
</dbReference>
<comment type="caution">
    <text evidence="2">The sequence shown here is derived from an EMBL/GenBank/DDBJ whole genome shotgun (WGS) entry which is preliminary data.</text>
</comment>
<evidence type="ECO:0000313" key="3">
    <source>
        <dbReference type="Proteomes" id="UP001195483"/>
    </source>
</evidence>
<sequence length="109" mass="12245">NTACPRATVPLITYSRSSQRRDATTVPKRRTSLISKVLVFYGNEIALINKTRLEDKGVLKEARERYTVLNRKTGIEKRQDGVTQAMKGHPHTLSLDQRASHESVLPSSV</sequence>
<dbReference type="AlphaFoldDB" id="A0AAE0RUZ3"/>
<name>A0AAE0RUZ3_9BIVA</name>